<evidence type="ECO:0000313" key="1">
    <source>
        <dbReference type="EMBL" id="MCP9764271.1"/>
    </source>
</evidence>
<dbReference type="RefSeq" id="WP_255037981.1">
    <property type="nucleotide sequence ID" value="NZ_RJUF01000131.1"/>
</dbReference>
<comment type="caution">
    <text evidence="1">The sequence shown here is derived from an EMBL/GenBank/DDBJ whole genome shotgun (WGS) entry which is preliminary data.</text>
</comment>
<dbReference type="AlphaFoldDB" id="A0AAE3KVK3"/>
<name>A0AAE3KVK3_9BACT</name>
<gene>
    <name evidence="1" type="ORF">EGI31_15100</name>
</gene>
<protein>
    <recommendedName>
        <fullName evidence="3">Ig-like domain-containing protein</fullName>
    </recommendedName>
</protein>
<keyword evidence="2" id="KW-1185">Reference proteome</keyword>
<evidence type="ECO:0008006" key="3">
    <source>
        <dbReference type="Google" id="ProtNLM"/>
    </source>
</evidence>
<dbReference type="EMBL" id="RJUF01000131">
    <property type="protein sequence ID" value="MCP9764271.1"/>
    <property type="molecule type" value="Genomic_DNA"/>
</dbReference>
<accession>A0AAE3KVK3</accession>
<dbReference type="Proteomes" id="UP001204144">
    <property type="component" value="Unassembled WGS sequence"/>
</dbReference>
<sequence>NGYLDIQEKYHSSPVITSDLYNNSICKTFSGNLSVSNCNDFIEWSNGGSTSTIEITPSTSQPYSVKCFDKYCINATVEPIEIVVYDKLDAPKLESSKDEEPYCATNEAILTNIESCPGIIEWLIDNDSWKALDGNSKTNKIYVPNINQNTTHTYATRCKLNTCYSEASNLITLNLLKSPKKPKVVATPSDYTVCQTKWLNASECTDGNYLWYKNDNLIANQNWQEVVNQEGKYKYNVKCVDANTGCESEFYGDIYFNIERCHCAPNPTVIDDFSHKDKAIKEDESFTLVARACSSGEVHWYNSYGEIAVGSQLNRSEKAGTYTYALKCINSDGCESSITYTQSITVLDRCANEFRPSIPVYENAIPAAQTTEQDIQILMGCESGSTIYWYDSNKDEVQNGGIFTISSIPANRDRDIYIYTRCKNASGCFSDFKIDGFRINSSDGGTNLCDKTLAPVSLFGVSYIDALKNRVISLSWDYQQCAPEGLKIEGSDDNNIWHMIGQIQGLNKSIEGLNRVNNNYFDPG</sequence>
<feature type="non-terminal residue" evidence="1">
    <location>
        <position position="524"/>
    </location>
</feature>
<organism evidence="1 2">
    <name type="scientific">Lacihabitans soyangensis</name>
    <dbReference type="NCBI Taxonomy" id="869394"/>
    <lineage>
        <taxon>Bacteria</taxon>
        <taxon>Pseudomonadati</taxon>
        <taxon>Bacteroidota</taxon>
        <taxon>Cytophagia</taxon>
        <taxon>Cytophagales</taxon>
        <taxon>Leadbetterellaceae</taxon>
        <taxon>Lacihabitans</taxon>
    </lineage>
</organism>
<proteinExistence type="predicted"/>
<feature type="non-terminal residue" evidence="1">
    <location>
        <position position="1"/>
    </location>
</feature>
<reference evidence="1 2" key="1">
    <citation type="submission" date="2018-11" db="EMBL/GenBank/DDBJ databases">
        <title>Novel bacteria species description.</title>
        <authorList>
            <person name="Han J.-H."/>
        </authorList>
    </citation>
    <scope>NUCLEOTIDE SEQUENCE [LARGE SCALE GENOMIC DNA]</scope>
    <source>
        <strain evidence="1 2">KCTC23259</strain>
    </source>
</reference>
<evidence type="ECO:0000313" key="2">
    <source>
        <dbReference type="Proteomes" id="UP001204144"/>
    </source>
</evidence>